<dbReference type="InterPro" id="IPR058625">
    <property type="entry name" value="MdtA-like_BSH"/>
</dbReference>
<feature type="domain" description="Multidrug resistance protein MdtA-like alpha-helical hairpin" evidence="5">
    <location>
        <begin position="140"/>
        <end position="206"/>
    </location>
</feature>
<dbReference type="AlphaFoldDB" id="A0A969W9B7"/>
<dbReference type="SUPFAM" id="SSF111369">
    <property type="entry name" value="HlyD-like secretion proteins"/>
    <property type="match status" value="3"/>
</dbReference>
<reference evidence="8" key="1">
    <citation type="submission" date="2020-03" db="EMBL/GenBank/DDBJ databases">
        <title>Solimonas marina sp. nov., isolated from deep seawater of the Pacific Ocean.</title>
        <authorList>
            <person name="Liu X."/>
            <person name="Lai Q."/>
            <person name="Sun F."/>
            <person name="Gai Y."/>
            <person name="Li G."/>
            <person name="Shao Z."/>
        </authorList>
    </citation>
    <scope>NUCLEOTIDE SEQUENCE</scope>
    <source>
        <strain evidence="8">C16B3</strain>
    </source>
</reference>
<feature type="compositionally biased region" description="Low complexity" evidence="3">
    <location>
        <begin position="1"/>
        <end position="11"/>
    </location>
</feature>
<dbReference type="PANTHER" id="PTHR30386">
    <property type="entry name" value="MEMBRANE FUSION SUBUNIT OF EMRAB-TOLC MULTIDRUG EFFLUX PUMP"/>
    <property type="match status" value="1"/>
</dbReference>
<comment type="similarity">
    <text evidence="1">Belongs to the membrane fusion protein (MFP) (TC 8.A.1) family.</text>
</comment>
<dbReference type="GO" id="GO:0055085">
    <property type="term" value="P:transmembrane transport"/>
    <property type="evidence" value="ECO:0007669"/>
    <property type="project" value="InterPro"/>
</dbReference>
<gene>
    <name evidence="8" type="ORF">G7Y82_08605</name>
</gene>
<dbReference type="InterPro" id="IPR050739">
    <property type="entry name" value="MFP"/>
</dbReference>
<feature type="transmembrane region" description="Helical" evidence="4">
    <location>
        <begin position="29"/>
        <end position="50"/>
    </location>
</feature>
<comment type="caution">
    <text evidence="8">The sequence shown here is derived from an EMBL/GenBank/DDBJ whole genome shotgun (WGS) entry which is preliminary data.</text>
</comment>
<dbReference type="Pfam" id="PF25917">
    <property type="entry name" value="BSH_RND"/>
    <property type="match status" value="1"/>
</dbReference>
<name>A0A969W9B7_9GAMM</name>
<dbReference type="Gene3D" id="2.40.50.100">
    <property type="match status" value="1"/>
</dbReference>
<feature type="domain" description="p-hydroxybenzoic acid efflux pump subunit AaeA-like beta-barrel" evidence="7">
    <location>
        <begin position="273"/>
        <end position="363"/>
    </location>
</feature>
<evidence type="ECO:0000313" key="9">
    <source>
        <dbReference type="Proteomes" id="UP000653472"/>
    </source>
</evidence>
<feature type="compositionally biased region" description="Pro residues" evidence="3">
    <location>
        <begin position="12"/>
        <end position="24"/>
    </location>
</feature>
<dbReference type="Gene3D" id="1.10.287.470">
    <property type="entry name" value="Helix hairpin bin"/>
    <property type="match status" value="2"/>
</dbReference>
<keyword evidence="4" id="KW-0472">Membrane</keyword>
<feature type="region of interest" description="Disordered" evidence="3">
    <location>
        <begin position="1"/>
        <end position="25"/>
    </location>
</feature>
<evidence type="ECO:0000259" key="6">
    <source>
        <dbReference type="Pfam" id="PF25917"/>
    </source>
</evidence>
<feature type="domain" description="Multidrug resistance protein MdtA-like barrel-sandwich hybrid" evidence="6">
    <location>
        <begin position="73"/>
        <end position="266"/>
    </location>
</feature>
<feature type="coiled-coil region" evidence="2">
    <location>
        <begin position="111"/>
        <end position="166"/>
    </location>
</feature>
<evidence type="ECO:0000259" key="7">
    <source>
        <dbReference type="Pfam" id="PF25963"/>
    </source>
</evidence>
<evidence type="ECO:0000256" key="2">
    <source>
        <dbReference type="SAM" id="Coils"/>
    </source>
</evidence>
<keyword evidence="4" id="KW-0812">Transmembrane</keyword>
<proteinExistence type="inferred from homology"/>
<keyword evidence="9" id="KW-1185">Reference proteome</keyword>
<evidence type="ECO:0000259" key="5">
    <source>
        <dbReference type="Pfam" id="PF25876"/>
    </source>
</evidence>
<organism evidence="8 9">
    <name type="scientific">Solimonas marina</name>
    <dbReference type="NCBI Taxonomy" id="2714601"/>
    <lineage>
        <taxon>Bacteria</taxon>
        <taxon>Pseudomonadati</taxon>
        <taxon>Pseudomonadota</taxon>
        <taxon>Gammaproteobacteria</taxon>
        <taxon>Nevskiales</taxon>
        <taxon>Nevskiaceae</taxon>
        <taxon>Solimonas</taxon>
    </lineage>
</organism>
<evidence type="ECO:0000256" key="1">
    <source>
        <dbReference type="ARBA" id="ARBA00009477"/>
    </source>
</evidence>
<keyword evidence="4" id="KW-1133">Transmembrane helix</keyword>
<sequence length="378" mass="40453">MSEQDPAQPAAPSAPPASPVPPPQKRLNAPATIAIAVIGITGVLLILYAWRLWPFSSAVERTDNAYVHGRVTLVSPRVDGYVTAVPVQDFMPVRAGQLLAQIDDHIYRQHVDQAQASLDSARASLANFEQAKRSRQAAIDSQHAQLASAEAQLKRATADMRRADALIADGSISTREHDQTAAAFEQAKASVQQARAALEVGRQDLKTTEVGRSSLSAAVESAEAQLKLAQINLQNTRIVAPESGRLSEVSVRVGQYVSPGSQLMYLVPPHPWVIANFKEAQTAHMHPGQQARILVDALGGATIWGTVERLSPATGSQFSVLKPDNATGNFVKIAQRIPVRIKIDDGQQLAARLSPGMSVVVHVDTATEADDAGHRTAP</sequence>
<evidence type="ECO:0000313" key="8">
    <source>
        <dbReference type="EMBL" id="NKF22378.1"/>
    </source>
</evidence>
<dbReference type="InterPro" id="IPR058624">
    <property type="entry name" value="MdtA-like_HH"/>
</dbReference>
<dbReference type="Proteomes" id="UP000653472">
    <property type="component" value="Unassembled WGS sequence"/>
</dbReference>
<keyword evidence="2" id="KW-0175">Coiled coil</keyword>
<dbReference type="EMBL" id="JAAVXB010000004">
    <property type="protein sequence ID" value="NKF22378.1"/>
    <property type="molecule type" value="Genomic_DNA"/>
</dbReference>
<dbReference type="Gene3D" id="2.40.30.170">
    <property type="match status" value="1"/>
</dbReference>
<dbReference type="Pfam" id="PF25876">
    <property type="entry name" value="HH_MFP_RND"/>
    <property type="match status" value="1"/>
</dbReference>
<feature type="coiled-coil region" evidence="2">
    <location>
        <begin position="212"/>
        <end position="239"/>
    </location>
</feature>
<evidence type="ECO:0000256" key="4">
    <source>
        <dbReference type="SAM" id="Phobius"/>
    </source>
</evidence>
<dbReference type="Pfam" id="PF25963">
    <property type="entry name" value="Beta-barrel_AAEA"/>
    <property type="match status" value="1"/>
</dbReference>
<protein>
    <submittedName>
        <fullName evidence="8">HlyD family secretion protein</fullName>
    </submittedName>
</protein>
<dbReference type="InterPro" id="IPR058634">
    <property type="entry name" value="AaeA-lik-b-barrel"/>
</dbReference>
<accession>A0A969W9B7</accession>
<evidence type="ECO:0000256" key="3">
    <source>
        <dbReference type="SAM" id="MobiDB-lite"/>
    </source>
</evidence>
<dbReference type="PANTHER" id="PTHR30386:SF24">
    <property type="entry name" value="MULTIDRUG RESISTANCE EFFLUX PUMP"/>
    <property type="match status" value="1"/>
</dbReference>